<reference evidence="2" key="1">
    <citation type="journal article" date="2013" name="Nat. Genet.">
        <title>The duck genome and transcriptome provide insight into an avian influenza virus reservoir species.</title>
        <authorList>
            <person name="Huang Y."/>
            <person name="Li Y."/>
            <person name="Burt D.W."/>
            <person name="Chen H."/>
            <person name="Zhang Y."/>
            <person name="Qian W."/>
            <person name="Kim H."/>
            <person name="Gan S."/>
            <person name="Zhao Y."/>
            <person name="Li J."/>
            <person name="Yi K."/>
            <person name="Feng H."/>
            <person name="Zhu P."/>
            <person name="Li B."/>
            <person name="Liu Q."/>
            <person name="Fairley S."/>
            <person name="Magor K.E."/>
            <person name="Du Z."/>
            <person name="Hu X."/>
            <person name="Goodman L."/>
            <person name="Tafer H."/>
            <person name="Vignal A."/>
            <person name="Lee T."/>
            <person name="Kim K.W."/>
            <person name="Sheng Z."/>
            <person name="An Y."/>
            <person name="Searle S."/>
            <person name="Herrero J."/>
            <person name="Groenen M.A."/>
            <person name="Crooijmans R.P."/>
            <person name="Faraut T."/>
            <person name="Cai Q."/>
            <person name="Webster R.G."/>
            <person name="Aldridge J.R."/>
            <person name="Warren W.C."/>
            <person name="Bartschat S."/>
            <person name="Kehr S."/>
            <person name="Marz M."/>
            <person name="Stadler P.F."/>
            <person name="Smith J."/>
            <person name="Kraus R.H."/>
            <person name="Zhao Y."/>
            <person name="Ren L."/>
            <person name="Fei J."/>
            <person name="Morisson M."/>
            <person name="Kaiser P."/>
            <person name="Griffin D.K."/>
            <person name="Rao M."/>
            <person name="Pitel F."/>
            <person name="Wang J."/>
            <person name="Li N."/>
        </authorList>
    </citation>
    <scope>NUCLEOTIDE SEQUENCE [LARGE SCALE GENOMIC DNA]</scope>
</reference>
<gene>
    <name evidence="1" type="ORF">Anapl_08206</name>
</gene>
<dbReference type="AlphaFoldDB" id="R0LID1"/>
<evidence type="ECO:0000313" key="1">
    <source>
        <dbReference type="EMBL" id="EOB01380.1"/>
    </source>
</evidence>
<dbReference type="EMBL" id="KB743099">
    <property type="protein sequence ID" value="EOB01380.1"/>
    <property type="molecule type" value="Genomic_DNA"/>
</dbReference>
<evidence type="ECO:0000313" key="2">
    <source>
        <dbReference type="Proteomes" id="UP000296049"/>
    </source>
</evidence>
<name>R0LID1_ANAPL</name>
<accession>R0LID1</accession>
<sequence>MHSPGFISTVDTAVPLAAEEIQLILSFPRPQKPLWDAEEGKLSPYRWDREDRTQPGARLAFTQAGPNRAAETQLWQDGAAARQRFRASGQQKAKHQPLLPAGTAAQPEMLTRCSGAGSWAKIRATAWVLSTPGTKGEFEDGRAASKLPGSHPLDGYVHMSQSSVHILQPSALSQMCPTATAQKHCQRDLGAERSALEGVTGFVCSQEKQHHAVRASLHPTRCSLAALLLGSGPAFAHGAAPGSVPVAVSPVALRIKGEMHAAPASSTVERQLMKKAAYYLLQKLCRQLKQRRYCSSTPVWV</sequence>
<organism evidence="1 2">
    <name type="scientific">Anas platyrhynchos</name>
    <name type="common">Mallard</name>
    <name type="synonym">Anas boschas</name>
    <dbReference type="NCBI Taxonomy" id="8839"/>
    <lineage>
        <taxon>Eukaryota</taxon>
        <taxon>Metazoa</taxon>
        <taxon>Chordata</taxon>
        <taxon>Craniata</taxon>
        <taxon>Vertebrata</taxon>
        <taxon>Euteleostomi</taxon>
        <taxon>Archelosauria</taxon>
        <taxon>Archosauria</taxon>
        <taxon>Dinosauria</taxon>
        <taxon>Saurischia</taxon>
        <taxon>Theropoda</taxon>
        <taxon>Coelurosauria</taxon>
        <taxon>Aves</taxon>
        <taxon>Neognathae</taxon>
        <taxon>Galloanserae</taxon>
        <taxon>Anseriformes</taxon>
        <taxon>Anatidae</taxon>
        <taxon>Anatinae</taxon>
        <taxon>Anas</taxon>
    </lineage>
</organism>
<keyword evidence="2" id="KW-1185">Reference proteome</keyword>
<dbReference type="Proteomes" id="UP000296049">
    <property type="component" value="Unassembled WGS sequence"/>
</dbReference>
<protein>
    <submittedName>
        <fullName evidence="1">Uncharacterized protein</fullName>
    </submittedName>
</protein>
<proteinExistence type="predicted"/>